<dbReference type="InterPro" id="IPR012334">
    <property type="entry name" value="Pectin_lyas_fold"/>
</dbReference>
<sequence>MSRTAVVLSRNNMILSMSTLTGGTAMTTRQIPSRLLAQAAAPAPAAAGHRPLLLAMALAAGFAASPPARAQPTGAQAIHGSAALKPQGSSLVVTTTNGAGTRHSAINWQSFSIPGGSTTHFAQPDAASTSINRVIGANPSAIFGTLSSNGRLVLVNPAGITVGAGAVVDTAGFTASTLRMSDADAIAGLLRFGDGSVAGALRVDGQILARVGDVVLIGTDVQAGSQAVIQSPQGATVLAAGQKVEVTGRGLEGIRLEVQAPADQAVNLGTLQGDAVGIFAGTLRHSGLVNASAATVQGGKVVLRAGGDALVDGAIVAKAGDQGGSIDVFGQRVGLLAGANLDASGQSGGGQVRVGGDYQGQNAGVPNAARTYVDAAASIKADAVQQGDGGRVIVWSDEVTRMHGQISARGGAQGGDGGFAEVSGKQYLDYTGLVDLRAPQGATGTLLLDPQDVTIVRRDPNLLLDLLNVVTGTVGGLLFEPGSGPAQIADSHINAQLATANVIVKTDSAAAASGIGGQITVDAAAIVQWSNGNDLALEADKGIDILGTIQGSGTGAGLHLNAKNGSIRDGGTGTIIMPEVYASATNGSVVLTSTNHAVGTVAGQATGTGASFSVNSNQDLAVGTVNTAWGGGTGISAATVQVSSANDLSLGAAITASAGGSVTAKAGRYLSLDAAINSQGGQVALESGTIDSEGAIYINSTGTIGSGGGLVKLQSLKSDVGGSSLLVQGVVDAGAGGIEVRAQSLDVIGSGVLKRTGPGDINVVVDGLNLANSAGTSLQSTGGRVVVNPMTPNASGIALVGIGGTAPTGSFGLGAAALGQIEAKTLVVGNGASPNAITLSGDIAFNPLKVQELSLITSSSITQSTGTLTVDGVNLDANSVTVSGANAVNRVSGRYDTAFTFNSGSALAIDTVDGIAGVQLRSGKVAPASPPSATITSGGKLTVNQVITGDVVQLSAMGPSPAGGVDLIANVIAGNLVSLTSGSSVVVQSTSLVSAPTIQFNAPQTDVYGKVKPGGLGAIGMARASGNLSFRGTGTAELEVASLTSFDQIVAGGVVSTDPTTGLKVLDLTGGKLSGTFQPVSASGSSPTYALPALWTVSSSNPFAVVAGLPPAPLPPAPAPAPAPVVAPAPVPATDGTTQQTAGEVVAFAEQFTEQRKEGEERAGKDDIVLTETSCKPRG</sequence>
<dbReference type="Proteomes" id="UP000298180">
    <property type="component" value="Unassembled WGS sequence"/>
</dbReference>
<feature type="compositionally biased region" description="Basic and acidic residues" evidence="1">
    <location>
        <begin position="1154"/>
        <end position="1168"/>
    </location>
</feature>
<accession>A0A4Z0C906</accession>
<organism evidence="3 4">
    <name type="scientific">Ramlibacter henchirensis</name>
    <dbReference type="NCBI Taxonomy" id="204072"/>
    <lineage>
        <taxon>Bacteria</taxon>
        <taxon>Pseudomonadati</taxon>
        <taxon>Pseudomonadota</taxon>
        <taxon>Betaproteobacteria</taxon>
        <taxon>Burkholderiales</taxon>
        <taxon>Comamonadaceae</taxon>
        <taxon>Ramlibacter</taxon>
    </lineage>
</organism>
<dbReference type="SUPFAM" id="SSF51126">
    <property type="entry name" value="Pectin lyase-like"/>
    <property type="match status" value="1"/>
</dbReference>
<dbReference type="OrthoDB" id="218680at2"/>
<dbReference type="AlphaFoldDB" id="A0A4Z0C906"/>
<reference evidence="3 4" key="1">
    <citation type="submission" date="2019-03" db="EMBL/GenBank/DDBJ databases">
        <title>Ramlibacter henchirensis DSM 14656, whole genome shotgun sequence.</title>
        <authorList>
            <person name="Zhang X."/>
            <person name="Feng G."/>
            <person name="Zhu H."/>
        </authorList>
    </citation>
    <scope>NUCLEOTIDE SEQUENCE [LARGE SCALE GENOMIC DNA]</scope>
    <source>
        <strain evidence="3 4">DSM 14656</strain>
    </source>
</reference>
<gene>
    <name evidence="3" type="ORF">EZ313_09790</name>
</gene>
<keyword evidence="4" id="KW-1185">Reference proteome</keyword>
<name>A0A4Z0C906_9BURK</name>
<dbReference type="InterPro" id="IPR011050">
    <property type="entry name" value="Pectin_lyase_fold/virulence"/>
</dbReference>
<dbReference type="Gene3D" id="2.160.20.10">
    <property type="entry name" value="Single-stranded right-handed beta-helix, Pectin lyase-like"/>
    <property type="match status" value="1"/>
</dbReference>
<dbReference type="EMBL" id="SMLM01000001">
    <property type="protein sequence ID" value="TFZ06888.1"/>
    <property type="molecule type" value="Genomic_DNA"/>
</dbReference>
<dbReference type="PANTHER" id="PTHR12338">
    <property type="entry name" value="AUTOTRANSPORTER"/>
    <property type="match status" value="1"/>
</dbReference>
<proteinExistence type="predicted"/>
<dbReference type="NCBIfam" id="TIGR01901">
    <property type="entry name" value="adhes_NPXG"/>
    <property type="match status" value="1"/>
</dbReference>
<protein>
    <submittedName>
        <fullName evidence="3">Filamentous hemagglutinin N-terminal domain-containing protein</fullName>
    </submittedName>
</protein>
<dbReference type="SMART" id="SM00912">
    <property type="entry name" value="Haemagg_act"/>
    <property type="match status" value="1"/>
</dbReference>
<dbReference type="PANTHER" id="PTHR12338:SF5">
    <property type="entry name" value="ANTIGEN 43-RELATED"/>
    <property type="match status" value="1"/>
</dbReference>
<dbReference type="InterPro" id="IPR008638">
    <property type="entry name" value="FhaB/CdiA-like_TPS"/>
</dbReference>
<evidence type="ECO:0000256" key="1">
    <source>
        <dbReference type="SAM" id="MobiDB-lite"/>
    </source>
</evidence>
<feature type="region of interest" description="Disordered" evidence="1">
    <location>
        <begin position="1154"/>
        <end position="1179"/>
    </location>
</feature>
<evidence type="ECO:0000313" key="3">
    <source>
        <dbReference type="EMBL" id="TFZ06888.1"/>
    </source>
</evidence>
<evidence type="ECO:0000259" key="2">
    <source>
        <dbReference type="SMART" id="SM00912"/>
    </source>
</evidence>
<dbReference type="InterPro" id="IPR050909">
    <property type="entry name" value="Bact_Autotransporter_VF"/>
</dbReference>
<evidence type="ECO:0000313" key="4">
    <source>
        <dbReference type="Proteomes" id="UP000298180"/>
    </source>
</evidence>
<feature type="domain" description="Filamentous haemagglutinin FhaB/tRNA nuclease CdiA-like TPS" evidence="2">
    <location>
        <begin position="68"/>
        <end position="184"/>
    </location>
</feature>
<dbReference type="Pfam" id="PF05860">
    <property type="entry name" value="TPS"/>
    <property type="match status" value="1"/>
</dbReference>
<comment type="caution">
    <text evidence="3">The sequence shown here is derived from an EMBL/GenBank/DDBJ whole genome shotgun (WGS) entry which is preliminary data.</text>
</comment>